<keyword evidence="3" id="KW-0804">Transcription</keyword>
<proteinExistence type="predicted"/>
<dbReference type="Pfam" id="PF07729">
    <property type="entry name" value="FCD"/>
    <property type="match status" value="1"/>
</dbReference>
<dbReference type="SMART" id="SM00345">
    <property type="entry name" value="HTH_GNTR"/>
    <property type="match status" value="1"/>
</dbReference>
<dbReference type="PROSITE" id="PS50949">
    <property type="entry name" value="HTH_GNTR"/>
    <property type="match status" value="1"/>
</dbReference>
<evidence type="ECO:0000313" key="5">
    <source>
        <dbReference type="EMBL" id="MEB3102553.1"/>
    </source>
</evidence>
<evidence type="ECO:0000256" key="1">
    <source>
        <dbReference type="ARBA" id="ARBA00023015"/>
    </source>
</evidence>
<dbReference type="SUPFAM" id="SSF46785">
    <property type="entry name" value="Winged helix' DNA-binding domain"/>
    <property type="match status" value="1"/>
</dbReference>
<dbReference type="PANTHER" id="PTHR43537">
    <property type="entry name" value="TRANSCRIPTIONAL REGULATOR, GNTR FAMILY"/>
    <property type="match status" value="1"/>
</dbReference>
<comment type="caution">
    <text evidence="5">The sequence shown here is derived from an EMBL/GenBank/DDBJ whole genome shotgun (WGS) entry which is preliminary data.</text>
</comment>
<protein>
    <submittedName>
        <fullName evidence="5">FadR/GntR family transcriptional regulator</fullName>
    </submittedName>
</protein>
<dbReference type="SMART" id="SM00895">
    <property type="entry name" value="FCD"/>
    <property type="match status" value="1"/>
</dbReference>
<dbReference type="InterPro" id="IPR011711">
    <property type="entry name" value="GntR_C"/>
</dbReference>
<evidence type="ECO:0000256" key="3">
    <source>
        <dbReference type="ARBA" id="ARBA00023163"/>
    </source>
</evidence>
<organism evidence="5 6">
    <name type="scientific">Ferviditalea candida</name>
    <dbReference type="NCBI Taxonomy" id="3108399"/>
    <lineage>
        <taxon>Bacteria</taxon>
        <taxon>Bacillati</taxon>
        <taxon>Bacillota</taxon>
        <taxon>Bacilli</taxon>
        <taxon>Bacillales</taxon>
        <taxon>Paenibacillaceae</taxon>
        <taxon>Ferviditalea</taxon>
    </lineage>
</organism>
<reference evidence="5" key="1">
    <citation type="submission" date="2023-12" db="EMBL/GenBank/DDBJ databases">
        <title>Fervidustalea candida gen. nov., sp. nov., a novel member of the family Paenibacillaceae isolated from a geothermal area.</title>
        <authorList>
            <person name="Li W.-J."/>
            <person name="Jiao J.-Y."/>
            <person name="Chen Y."/>
        </authorList>
    </citation>
    <scope>NUCLEOTIDE SEQUENCE</scope>
    <source>
        <strain evidence="5">SYSU GA230002</strain>
    </source>
</reference>
<keyword evidence="2" id="KW-0238">DNA-binding</keyword>
<gene>
    <name evidence="5" type="ORF">VF724_12855</name>
</gene>
<accession>A0ABU5ZJ55</accession>
<dbReference type="Proteomes" id="UP001310386">
    <property type="component" value="Unassembled WGS sequence"/>
</dbReference>
<dbReference type="InterPro" id="IPR036390">
    <property type="entry name" value="WH_DNA-bd_sf"/>
</dbReference>
<evidence type="ECO:0000259" key="4">
    <source>
        <dbReference type="PROSITE" id="PS50949"/>
    </source>
</evidence>
<dbReference type="Gene3D" id="1.10.10.10">
    <property type="entry name" value="Winged helix-like DNA-binding domain superfamily/Winged helix DNA-binding domain"/>
    <property type="match status" value="1"/>
</dbReference>
<dbReference type="PRINTS" id="PR00035">
    <property type="entry name" value="HTHGNTR"/>
</dbReference>
<dbReference type="EMBL" id="JAYJLD010000019">
    <property type="protein sequence ID" value="MEB3102553.1"/>
    <property type="molecule type" value="Genomic_DNA"/>
</dbReference>
<dbReference type="SUPFAM" id="SSF48008">
    <property type="entry name" value="GntR ligand-binding domain-like"/>
    <property type="match status" value="1"/>
</dbReference>
<dbReference type="InterPro" id="IPR036388">
    <property type="entry name" value="WH-like_DNA-bd_sf"/>
</dbReference>
<evidence type="ECO:0000256" key="2">
    <source>
        <dbReference type="ARBA" id="ARBA00023125"/>
    </source>
</evidence>
<feature type="domain" description="HTH gntR-type" evidence="4">
    <location>
        <begin position="8"/>
        <end position="76"/>
    </location>
</feature>
<dbReference type="Gene3D" id="1.20.120.530">
    <property type="entry name" value="GntR ligand-binding domain-like"/>
    <property type="match status" value="1"/>
</dbReference>
<keyword evidence="1" id="KW-0805">Transcription regulation</keyword>
<keyword evidence="6" id="KW-1185">Reference proteome</keyword>
<sequence length="240" mass="28007">MFKVIKQKKIFEEILDQFKDLLITKKLKIGQKIPTEIELSETWGISRASLREAMRVLDVLGIIEAKSGEGTIIKQADPENLKNIMSLVALSRGIDTVELYEVRTVIEMYSVRLAAMRRSDQDLSVLKEHLVKMDKVYANKEREIELDFYFHRSIVEASKNKIMIMLMEMISGLLEEQIRETRSKLASSTETLNRFQQQHWEIYRAIEQQLPEQAESAMLGHMNYAQRELGLDPRYVSLRR</sequence>
<name>A0ABU5ZJ55_9BACL</name>
<dbReference type="InterPro" id="IPR000524">
    <property type="entry name" value="Tscrpt_reg_HTH_GntR"/>
</dbReference>
<evidence type="ECO:0000313" key="6">
    <source>
        <dbReference type="Proteomes" id="UP001310386"/>
    </source>
</evidence>
<dbReference type="InterPro" id="IPR008920">
    <property type="entry name" value="TF_FadR/GntR_C"/>
</dbReference>
<dbReference type="RefSeq" id="WP_371754677.1">
    <property type="nucleotide sequence ID" value="NZ_JAYJLD010000019.1"/>
</dbReference>
<dbReference type="Pfam" id="PF00392">
    <property type="entry name" value="GntR"/>
    <property type="match status" value="1"/>
</dbReference>
<dbReference type="CDD" id="cd07377">
    <property type="entry name" value="WHTH_GntR"/>
    <property type="match status" value="1"/>
</dbReference>
<dbReference type="PANTHER" id="PTHR43537:SF5">
    <property type="entry name" value="UXU OPERON TRANSCRIPTIONAL REGULATOR"/>
    <property type="match status" value="1"/>
</dbReference>